<protein>
    <submittedName>
        <fullName evidence="1">Uncharacterized protein</fullName>
    </submittedName>
</protein>
<reference evidence="1" key="1">
    <citation type="journal article" date="2014" name="Front. Microbiol.">
        <title>High frequency of phylogenetically diverse reductive dehalogenase-homologous genes in deep subseafloor sedimentary metagenomes.</title>
        <authorList>
            <person name="Kawai M."/>
            <person name="Futagami T."/>
            <person name="Toyoda A."/>
            <person name="Takaki Y."/>
            <person name="Nishi S."/>
            <person name="Hori S."/>
            <person name="Arai W."/>
            <person name="Tsubouchi T."/>
            <person name="Morono Y."/>
            <person name="Uchiyama I."/>
            <person name="Ito T."/>
            <person name="Fujiyama A."/>
            <person name="Inagaki F."/>
            <person name="Takami H."/>
        </authorList>
    </citation>
    <scope>NUCLEOTIDE SEQUENCE</scope>
    <source>
        <strain evidence="1">Expedition CK06-06</strain>
    </source>
</reference>
<comment type="caution">
    <text evidence="1">The sequence shown here is derived from an EMBL/GenBank/DDBJ whole genome shotgun (WGS) entry which is preliminary data.</text>
</comment>
<evidence type="ECO:0000313" key="1">
    <source>
        <dbReference type="EMBL" id="GAF97239.1"/>
    </source>
</evidence>
<accession>X0TVF8</accession>
<dbReference type="EMBL" id="BARS01017382">
    <property type="protein sequence ID" value="GAF97239.1"/>
    <property type="molecule type" value="Genomic_DNA"/>
</dbReference>
<name>X0TVF8_9ZZZZ</name>
<proteinExistence type="predicted"/>
<organism evidence="1">
    <name type="scientific">marine sediment metagenome</name>
    <dbReference type="NCBI Taxonomy" id="412755"/>
    <lineage>
        <taxon>unclassified sequences</taxon>
        <taxon>metagenomes</taxon>
        <taxon>ecological metagenomes</taxon>
    </lineage>
</organism>
<gene>
    <name evidence="1" type="ORF">S01H1_28439</name>
</gene>
<dbReference type="AlphaFoldDB" id="X0TVF8"/>
<feature type="non-terminal residue" evidence="1">
    <location>
        <position position="1"/>
    </location>
</feature>
<sequence>RIRPSSVSDLLCGIIDYKNNLLSLFVKAH</sequence>